<dbReference type="OrthoDB" id="1913277at2759"/>
<dbReference type="InterPro" id="IPR039205">
    <property type="entry name" value="NDUFA11"/>
</dbReference>
<evidence type="ECO:0000256" key="8">
    <source>
        <dbReference type="SAM" id="Phobius"/>
    </source>
</evidence>
<organism evidence="9 10">
    <name type="scientific">Sistotremastrum niveocremeum HHB9708</name>
    <dbReference type="NCBI Taxonomy" id="1314777"/>
    <lineage>
        <taxon>Eukaryota</taxon>
        <taxon>Fungi</taxon>
        <taxon>Dikarya</taxon>
        <taxon>Basidiomycota</taxon>
        <taxon>Agaricomycotina</taxon>
        <taxon>Agaricomycetes</taxon>
        <taxon>Sistotremastrales</taxon>
        <taxon>Sistotremastraceae</taxon>
        <taxon>Sertulicium</taxon>
        <taxon>Sertulicium niveocremeum</taxon>
    </lineage>
</organism>
<evidence type="ECO:0000256" key="7">
    <source>
        <dbReference type="SAM" id="MobiDB-lite"/>
    </source>
</evidence>
<sequence length="168" mass="16825">MPESASNAGASDTGPYEPKKAVASAVTMGLYSGGVGLFISTIQNALGSHSRGALGVFTRTGGTIGFFAVMGATFALSEAVVGNLRSKNDALNAAAGGCAAGLVAGARARSVPLGLGSCLAIGALMGAFDATGSTLASGRPLESPQSVEERRRRFFKQKPTQPSSIEAD</sequence>
<evidence type="ECO:0000256" key="2">
    <source>
        <dbReference type="ARBA" id="ARBA00022692"/>
    </source>
</evidence>
<feature type="transmembrane region" description="Helical" evidence="8">
    <location>
        <begin position="21"/>
        <end position="42"/>
    </location>
</feature>
<keyword evidence="5" id="KW-0496">Mitochondrion</keyword>
<evidence type="ECO:0000256" key="5">
    <source>
        <dbReference type="ARBA" id="ARBA00023128"/>
    </source>
</evidence>
<dbReference type="EMBL" id="KV419400">
    <property type="protein sequence ID" value="KZS95971.1"/>
    <property type="molecule type" value="Genomic_DNA"/>
</dbReference>
<dbReference type="GO" id="GO:0006120">
    <property type="term" value="P:mitochondrial electron transport, NADH to ubiquinone"/>
    <property type="evidence" value="ECO:0007669"/>
    <property type="project" value="InterPro"/>
</dbReference>
<evidence type="ECO:0000313" key="10">
    <source>
        <dbReference type="Proteomes" id="UP000076722"/>
    </source>
</evidence>
<feature type="compositionally biased region" description="Polar residues" evidence="7">
    <location>
        <begin position="158"/>
        <end position="168"/>
    </location>
</feature>
<accession>A0A164XGX5</accession>
<dbReference type="PANTHER" id="PTHR21382:SF1">
    <property type="entry name" value="NADH DEHYDROGENASE [UBIQUINONE] 1 ALPHA SUBCOMPLEX SUBUNIT 11"/>
    <property type="match status" value="1"/>
</dbReference>
<keyword evidence="2 8" id="KW-0812">Transmembrane</keyword>
<keyword evidence="10" id="KW-1185">Reference proteome</keyword>
<dbReference type="STRING" id="1314777.A0A164XGX5"/>
<evidence type="ECO:0000313" key="9">
    <source>
        <dbReference type="EMBL" id="KZS95971.1"/>
    </source>
</evidence>
<reference evidence="9 10" key="1">
    <citation type="journal article" date="2016" name="Mol. Biol. Evol.">
        <title>Comparative Genomics of Early-Diverging Mushroom-Forming Fungi Provides Insights into the Origins of Lignocellulose Decay Capabilities.</title>
        <authorList>
            <person name="Nagy L.G."/>
            <person name="Riley R."/>
            <person name="Tritt A."/>
            <person name="Adam C."/>
            <person name="Daum C."/>
            <person name="Floudas D."/>
            <person name="Sun H."/>
            <person name="Yadav J.S."/>
            <person name="Pangilinan J."/>
            <person name="Larsson K.H."/>
            <person name="Matsuura K."/>
            <person name="Barry K."/>
            <person name="Labutti K."/>
            <person name="Kuo R."/>
            <person name="Ohm R.A."/>
            <person name="Bhattacharya S.S."/>
            <person name="Shirouzu T."/>
            <person name="Yoshinaga Y."/>
            <person name="Martin F.M."/>
            <person name="Grigoriev I.V."/>
            <person name="Hibbett D.S."/>
        </authorList>
    </citation>
    <scope>NUCLEOTIDE SEQUENCE [LARGE SCALE GENOMIC DNA]</scope>
    <source>
        <strain evidence="9 10">HHB9708</strain>
    </source>
</reference>
<feature type="region of interest" description="Disordered" evidence="7">
    <location>
        <begin position="135"/>
        <end position="168"/>
    </location>
</feature>
<dbReference type="AlphaFoldDB" id="A0A164XGX5"/>
<dbReference type="GO" id="GO:0005743">
    <property type="term" value="C:mitochondrial inner membrane"/>
    <property type="evidence" value="ECO:0007669"/>
    <property type="project" value="UniProtKB-SubCell"/>
</dbReference>
<dbReference type="GO" id="GO:0045271">
    <property type="term" value="C:respiratory chain complex I"/>
    <property type="evidence" value="ECO:0007669"/>
    <property type="project" value="InterPro"/>
</dbReference>
<evidence type="ECO:0000256" key="6">
    <source>
        <dbReference type="ARBA" id="ARBA00023136"/>
    </source>
</evidence>
<comment type="subcellular location">
    <subcellularLocation>
        <location evidence="1">Mitochondrion inner membrane</location>
        <topology evidence="1">Multi-pass membrane protein</topology>
    </subcellularLocation>
</comment>
<name>A0A164XGX5_9AGAM</name>
<protein>
    <submittedName>
        <fullName evidence="9">Uncharacterized protein</fullName>
    </submittedName>
</protein>
<keyword evidence="4 8" id="KW-1133">Transmembrane helix</keyword>
<evidence type="ECO:0000256" key="3">
    <source>
        <dbReference type="ARBA" id="ARBA00022792"/>
    </source>
</evidence>
<dbReference type="Proteomes" id="UP000076722">
    <property type="component" value="Unassembled WGS sequence"/>
</dbReference>
<keyword evidence="6 8" id="KW-0472">Membrane</keyword>
<evidence type="ECO:0000256" key="1">
    <source>
        <dbReference type="ARBA" id="ARBA00004448"/>
    </source>
</evidence>
<evidence type="ECO:0000256" key="4">
    <source>
        <dbReference type="ARBA" id="ARBA00022989"/>
    </source>
</evidence>
<dbReference type="PANTHER" id="PTHR21382">
    <property type="entry name" value="NADH-UBIQUINONE OXIDOREDUCTASE SUBUNIT"/>
    <property type="match status" value="1"/>
</dbReference>
<feature type="transmembrane region" description="Helical" evidence="8">
    <location>
        <begin position="62"/>
        <end position="81"/>
    </location>
</feature>
<proteinExistence type="predicted"/>
<gene>
    <name evidence="9" type="ORF">SISNIDRAFT_548097</name>
</gene>
<keyword evidence="3" id="KW-0999">Mitochondrion inner membrane</keyword>